<protein>
    <submittedName>
        <fullName evidence="1">Ribosomal protein S6 modification protein</fullName>
    </submittedName>
</protein>
<accession>A0A1Y5RR66</accession>
<dbReference type="Gene3D" id="3.30.470.20">
    <property type="entry name" value="ATP-grasp fold, B domain"/>
    <property type="match status" value="1"/>
</dbReference>
<evidence type="ECO:0000313" key="1">
    <source>
        <dbReference type="EMBL" id="SLN20581.1"/>
    </source>
</evidence>
<dbReference type="STRING" id="315423.SAMN04488020_101712"/>
<dbReference type="RefSeq" id="WP_175484552.1">
    <property type="nucleotide sequence ID" value="NZ_FOPF01000001.1"/>
</dbReference>
<proteinExistence type="predicted"/>
<evidence type="ECO:0000313" key="2">
    <source>
        <dbReference type="Proteomes" id="UP000193870"/>
    </source>
</evidence>
<dbReference type="Proteomes" id="UP000193870">
    <property type="component" value="Unassembled WGS sequence"/>
</dbReference>
<dbReference type="AlphaFoldDB" id="A0A1Y5RR66"/>
<organism evidence="1 2">
    <name type="scientific">Palleronia marisminoris</name>
    <dbReference type="NCBI Taxonomy" id="315423"/>
    <lineage>
        <taxon>Bacteria</taxon>
        <taxon>Pseudomonadati</taxon>
        <taxon>Pseudomonadota</taxon>
        <taxon>Alphaproteobacteria</taxon>
        <taxon>Rhodobacterales</taxon>
        <taxon>Roseobacteraceae</taxon>
        <taxon>Palleronia</taxon>
    </lineage>
</organism>
<name>A0A1Y5RR66_9RHOB</name>
<gene>
    <name evidence="1" type="primary">rimK_2</name>
    <name evidence="1" type="ORF">PAM7066_00714</name>
</gene>
<dbReference type="EMBL" id="FWFV01000001">
    <property type="protein sequence ID" value="SLN20581.1"/>
    <property type="molecule type" value="Genomic_DNA"/>
</dbReference>
<reference evidence="1 2" key="1">
    <citation type="submission" date="2017-03" db="EMBL/GenBank/DDBJ databases">
        <authorList>
            <person name="Afonso C.L."/>
            <person name="Miller P.J."/>
            <person name="Scott M.A."/>
            <person name="Spackman E."/>
            <person name="Goraichik I."/>
            <person name="Dimitrov K.M."/>
            <person name="Suarez D.L."/>
            <person name="Swayne D.E."/>
        </authorList>
    </citation>
    <scope>NUCLEOTIDE SEQUENCE [LARGE SCALE GENOMIC DNA]</scope>
    <source>
        <strain evidence="1 2">CECT 7066</strain>
    </source>
</reference>
<keyword evidence="2" id="KW-1185">Reference proteome</keyword>
<sequence>MTHKLDGDCTGGGCLTANGAVMLLAGKRPRPGTIIDELTARVTAAGRSVYLELPHRAQNLGKERWIEGAVIVHRGLSRAILEQLREEEAKGWRMCNRAAASLLALDRPELMARLRADGVPVPHSQVLADWSSCQAASEGRNVVVKAADGSVGRGERIVFGGGSGLPIDQPFEGPYLVEERVTHDGMDRKLYVAGDTCFGLLKPWPRTQEPDVRFDPPTDLREIAFDVGLATGLEIFGVDVVMSPGGPVVVDVNVFPGFRGIEGAGEAVARHVMRLAGRPDPGC</sequence>
<dbReference type="SUPFAM" id="SSF56059">
    <property type="entry name" value="Glutathione synthetase ATP-binding domain-like"/>
    <property type="match status" value="1"/>
</dbReference>